<evidence type="ECO:0000313" key="2">
    <source>
        <dbReference type="Proteomes" id="UP000011910"/>
    </source>
</evidence>
<dbReference type="Proteomes" id="UP000011910">
    <property type="component" value="Unassembled WGS sequence"/>
</dbReference>
<reference evidence="1 2" key="1">
    <citation type="journal article" date="2013" name="Genome Announc.">
        <title>Draft Genome Sequence of Cesiribacter andamanensis Strain AMV16T, Isolated from a Soil Sample from a Mud Volcano in the Andaman Islands, India.</title>
        <authorList>
            <person name="Shivaji S."/>
            <person name="Ara S."/>
            <person name="Begum Z."/>
            <person name="Srinivas T.N."/>
            <person name="Singh A."/>
            <person name="Kumar Pinnaka A."/>
        </authorList>
    </citation>
    <scope>NUCLEOTIDE SEQUENCE [LARGE SCALE GENOMIC DNA]</scope>
    <source>
        <strain evidence="1 2">AMV16</strain>
    </source>
</reference>
<comment type="caution">
    <text evidence="1">The sequence shown here is derived from an EMBL/GenBank/DDBJ whole genome shotgun (WGS) entry which is preliminary data.</text>
</comment>
<organism evidence="1 2">
    <name type="scientific">Cesiribacter andamanensis AMV16</name>
    <dbReference type="NCBI Taxonomy" id="1279009"/>
    <lineage>
        <taxon>Bacteria</taxon>
        <taxon>Pseudomonadati</taxon>
        <taxon>Bacteroidota</taxon>
        <taxon>Cytophagia</taxon>
        <taxon>Cytophagales</taxon>
        <taxon>Cesiribacteraceae</taxon>
        <taxon>Cesiribacter</taxon>
    </lineage>
</organism>
<dbReference type="EMBL" id="AODQ01000026">
    <property type="protein sequence ID" value="EMR03436.1"/>
    <property type="molecule type" value="Genomic_DNA"/>
</dbReference>
<proteinExistence type="predicted"/>
<dbReference type="eggNOG" id="ENOG502ZBK8">
    <property type="taxonomic scope" value="Bacteria"/>
</dbReference>
<sequence length="253" mass="29480">MVFANIFRKYKRLFETSKPLVQSIEIFSEAPPASLFFKALMLLLLGLGLPARGQLNNEAFYLRFPVVAADSGKLQLHTYALGFSRNNEYFQRFADGYTYFGYQGMAWLSYQPDARVRVWGGLFMRDDFGTNRLQEVQPVFRIQARFDSLQLIFGTLQGSLNHQLIEPMYDFERVMVDRLEEGLQLLYEKERFWLDVWIDWERTIYLGSPFQERVSGGFSSRLDLAKKEKTRLVLPLQMLAFHQGGQIDTDLPP</sequence>
<evidence type="ECO:0000313" key="1">
    <source>
        <dbReference type="EMBL" id="EMR03436.1"/>
    </source>
</evidence>
<protein>
    <submittedName>
        <fullName evidence="1">Uncharacterized protein</fullName>
    </submittedName>
</protein>
<keyword evidence="2" id="KW-1185">Reference proteome</keyword>
<dbReference type="STRING" id="1279009.ADICEAN_01458"/>
<gene>
    <name evidence="1" type="ORF">ADICEAN_01458</name>
</gene>
<dbReference type="AlphaFoldDB" id="M7N896"/>
<name>M7N896_9BACT</name>
<accession>M7N896</accession>